<dbReference type="RefSeq" id="WP_258418351.1">
    <property type="nucleotide sequence ID" value="NZ_JAPTNG010000023.1"/>
</dbReference>
<keyword evidence="2" id="KW-1185">Reference proteome</keyword>
<protein>
    <submittedName>
        <fullName evidence="1">Uncharacterized protein</fullName>
    </submittedName>
</protein>
<proteinExistence type="predicted"/>
<sequence>MNRKILLLGIVLLVVYISYRLWEWQSNRQWVDLEAKKSFFRIPSLQECNCEDDRKNNHEENLYLSPKDTVINFFGYLKSKEYENVISFFDPDISFEYFYKKKKAEEILTGMNQYGEALSRNQTLQDIRFLSEQRLTNGITEFEVQLKFVDMTLTKIIQIKQTYNKETTHKDSFIMTQPQELLP</sequence>
<organism evidence="1 2">
    <name type="scientific">Brevibacillus halotolerans</name>
    <dbReference type="NCBI Taxonomy" id="1507437"/>
    <lineage>
        <taxon>Bacteria</taxon>
        <taxon>Bacillati</taxon>
        <taxon>Bacillota</taxon>
        <taxon>Bacilli</taxon>
        <taxon>Bacillales</taxon>
        <taxon>Paenibacillaceae</taxon>
        <taxon>Brevibacillus</taxon>
    </lineage>
</organism>
<dbReference type="EMBL" id="JAPTNG010000023">
    <property type="protein sequence ID" value="MCZ0833405.1"/>
    <property type="molecule type" value="Genomic_DNA"/>
</dbReference>
<comment type="caution">
    <text evidence="1">The sequence shown here is derived from an EMBL/GenBank/DDBJ whole genome shotgun (WGS) entry which is preliminary data.</text>
</comment>
<gene>
    <name evidence="1" type="ORF">O0535_22110</name>
</gene>
<name>A0ABT4I4M5_9BACL</name>
<evidence type="ECO:0000313" key="2">
    <source>
        <dbReference type="Proteomes" id="UP001067708"/>
    </source>
</evidence>
<reference evidence="1" key="1">
    <citation type="submission" date="2022-09" db="EMBL/GenBank/DDBJ databases">
        <title>Genome analysis and characterization of larvicidal activity of Brevibacillus strains.</title>
        <authorList>
            <person name="Patrusheva E.V."/>
            <person name="Izotova A.O."/>
            <person name="Toshchakov S.V."/>
            <person name="Sineoky S.P."/>
        </authorList>
    </citation>
    <scope>NUCLEOTIDE SEQUENCE</scope>
    <source>
        <strain evidence="1">VKPM_B-13244</strain>
    </source>
</reference>
<accession>A0ABT4I4M5</accession>
<evidence type="ECO:0000313" key="1">
    <source>
        <dbReference type="EMBL" id="MCZ0833405.1"/>
    </source>
</evidence>
<dbReference type="Proteomes" id="UP001067708">
    <property type="component" value="Unassembled WGS sequence"/>
</dbReference>